<organism evidence="2 3">
    <name type="scientific">Salinibacterium amurskyense</name>
    <dbReference type="NCBI Taxonomy" id="205941"/>
    <lineage>
        <taxon>Bacteria</taxon>
        <taxon>Bacillati</taxon>
        <taxon>Actinomycetota</taxon>
        <taxon>Actinomycetes</taxon>
        <taxon>Micrococcales</taxon>
        <taxon>Microbacteriaceae</taxon>
        <taxon>Salinibacterium</taxon>
    </lineage>
</organism>
<accession>A0A2M9D7B0</accession>
<keyword evidence="1" id="KW-1133">Transmembrane helix</keyword>
<keyword evidence="3" id="KW-1185">Reference proteome</keyword>
<protein>
    <submittedName>
        <fullName evidence="2">Uncharacterized protein</fullName>
    </submittedName>
</protein>
<comment type="caution">
    <text evidence="2">The sequence shown here is derived from an EMBL/GenBank/DDBJ whole genome shotgun (WGS) entry which is preliminary data.</text>
</comment>
<evidence type="ECO:0000313" key="3">
    <source>
        <dbReference type="Proteomes" id="UP000231742"/>
    </source>
</evidence>
<dbReference type="Proteomes" id="UP000231742">
    <property type="component" value="Unassembled WGS sequence"/>
</dbReference>
<keyword evidence="1" id="KW-0812">Transmembrane</keyword>
<reference evidence="2 3" key="1">
    <citation type="submission" date="2017-11" db="EMBL/GenBank/DDBJ databases">
        <title>Genomic Encyclopedia of Archaeal and Bacterial Type Strains, Phase II (KMG-II): From Individual Species to Whole Genera.</title>
        <authorList>
            <person name="Goeker M."/>
        </authorList>
    </citation>
    <scope>NUCLEOTIDE SEQUENCE [LARGE SCALE GENOMIC DNA]</scope>
    <source>
        <strain evidence="2 3">DSM 16400</strain>
    </source>
</reference>
<dbReference type="RefSeq" id="WP_100388270.1">
    <property type="nucleotide sequence ID" value="NZ_BMZU01000001.1"/>
</dbReference>
<keyword evidence="1" id="KW-0472">Membrane</keyword>
<name>A0A2M9D7B0_9MICO</name>
<evidence type="ECO:0000256" key="1">
    <source>
        <dbReference type="SAM" id="Phobius"/>
    </source>
</evidence>
<feature type="transmembrane region" description="Helical" evidence="1">
    <location>
        <begin position="47"/>
        <end position="70"/>
    </location>
</feature>
<evidence type="ECO:0000313" key="2">
    <source>
        <dbReference type="EMBL" id="PJJ81605.1"/>
    </source>
</evidence>
<gene>
    <name evidence="2" type="ORF">CLV85_0782</name>
</gene>
<proteinExistence type="predicted"/>
<dbReference type="AlphaFoldDB" id="A0A2M9D7B0"/>
<sequence>MRVYFLISSWLVTALIAVLGVFAGQTIWFYEEPLLGAIVTPPSYYIAAYSGVTVLTLSFVQSVALSASYATRRAASASSSENSQ</sequence>
<dbReference type="EMBL" id="PGFH01000001">
    <property type="protein sequence ID" value="PJJ81605.1"/>
    <property type="molecule type" value="Genomic_DNA"/>
</dbReference>